<comment type="similarity">
    <text evidence="2">Belongs to the acyl-CoA dehydrogenase family.</text>
</comment>
<keyword evidence="3" id="KW-0285">Flavoprotein</keyword>
<evidence type="ECO:0000256" key="3">
    <source>
        <dbReference type="ARBA" id="ARBA00022630"/>
    </source>
</evidence>
<dbReference type="AlphaFoldDB" id="A0A6I6L8K0"/>
<evidence type="ECO:0000313" key="9">
    <source>
        <dbReference type="Proteomes" id="UP000428803"/>
    </source>
</evidence>
<evidence type="ECO:0000256" key="4">
    <source>
        <dbReference type="ARBA" id="ARBA00022827"/>
    </source>
</evidence>
<dbReference type="Pfam" id="PF02771">
    <property type="entry name" value="Acyl-CoA_dh_N"/>
    <property type="match status" value="1"/>
</dbReference>
<dbReference type="Proteomes" id="UP000428803">
    <property type="component" value="Chromosome"/>
</dbReference>
<feature type="domain" description="Acyl-CoA dehydrogenase/oxidase N-terminal" evidence="7">
    <location>
        <begin position="9"/>
        <end position="114"/>
    </location>
</feature>
<evidence type="ECO:0000256" key="2">
    <source>
        <dbReference type="ARBA" id="ARBA00009347"/>
    </source>
</evidence>
<dbReference type="Gene3D" id="1.20.140.10">
    <property type="entry name" value="Butyryl-CoA Dehydrogenase, subunit A, domain 3"/>
    <property type="match status" value="1"/>
</dbReference>
<dbReference type="InterPro" id="IPR013786">
    <property type="entry name" value="AcylCoA_DH/ox_N"/>
</dbReference>
<comment type="cofactor">
    <cofactor evidence="1">
        <name>FAD</name>
        <dbReference type="ChEBI" id="CHEBI:57692"/>
    </cofactor>
</comment>
<dbReference type="KEGG" id="slaa:EUU25_08465"/>
<evidence type="ECO:0008006" key="10">
    <source>
        <dbReference type="Google" id="ProtNLM"/>
    </source>
</evidence>
<reference evidence="9" key="1">
    <citation type="submission" date="2019-01" db="EMBL/GenBank/DDBJ databases">
        <title>Sphingorhabdus lacus sp.nov., isolated from an oligotrophic freshwater lake.</title>
        <authorList>
            <person name="Park M."/>
        </authorList>
    </citation>
    <scope>NUCLEOTIDE SEQUENCE [LARGE SCALE GENOMIC DNA]</scope>
    <source>
        <strain evidence="9">IMCC1753</strain>
    </source>
</reference>
<dbReference type="GO" id="GO:0050660">
    <property type="term" value="F:flavin adenine dinucleotide binding"/>
    <property type="evidence" value="ECO:0007669"/>
    <property type="project" value="InterPro"/>
</dbReference>
<evidence type="ECO:0000259" key="6">
    <source>
        <dbReference type="Pfam" id="PF00441"/>
    </source>
</evidence>
<dbReference type="EMBL" id="CP035733">
    <property type="protein sequence ID" value="QGY80651.1"/>
    <property type="molecule type" value="Genomic_DNA"/>
</dbReference>
<protein>
    <recommendedName>
        <fullName evidence="10">Acyl-CoA dehydrogenase</fullName>
    </recommendedName>
</protein>
<dbReference type="InterPro" id="IPR009075">
    <property type="entry name" value="AcylCo_DH/oxidase_C"/>
</dbReference>
<dbReference type="PANTHER" id="PTHR43884">
    <property type="entry name" value="ACYL-COA DEHYDROGENASE"/>
    <property type="match status" value="1"/>
</dbReference>
<dbReference type="InterPro" id="IPR036250">
    <property type="entry name" value="AcylCo_DH-like_C"/>
</dbReference>
<dbReference type="OrthoDB" id="7328575at2"/>
<evidence type="ECO:0000256" key="5">
    <source>
        <dbReference type="ARBA" id="ARBA00023002"/>
    </source>
</evidence>
<accession>A0A6I6L8K0</accession>
<dbReference type="InterPro" id="IPR009100">
    <property type="entry name" value="AcylCoA_DH/oxidase_NM_dom_sf"/>
</dbReference>
<dbReference type="Pfam" id="PF00441">
    <property type="entry name" value="Acyl-CoA_dh_1"/>
    <property type="match status" value="1"/>
</dbReference>
<keyword evidence="4" id="KW-0274">FAD</keyword>
<dbReference type="SUPFAM" id="SSF47203">
    <property type="entry name" value="Acyl-CoA dehydrogenase C-terminal domain-like"/>
    <property type="match status" value="1"/>
</dbReference>
<evidence type="ECO:0000259" key="7">
    <source>
        <dbReference type="Pfam" id="PF02771"/>
    </source>
</evidence>
<evidence type="ECO:0000313" key="8">
    <source>
        <dbReference type="EMBL" id="QGY80651.1"/>
    </source>
</evidence>
<dbReference type="SUPFAM" id="SSF56645">
    <property type="entry name" value="Acyl-CoA dehydrogenase NM domain-like"/>
    <property type="match status" value="1"/>
</dbReference>
<organism evidence="8 9">
    <name type="scientific">Sphingorhabdus lacus</name>
    <dbReference type="NCBI Taxonomy" id="392610"/>
    <lineage>
        <taxon>Bacteria</taxon>
        <taxon>Pseudomonadati</taxon>
        <taxon>Pseudomonadota</taxon>
        <taxon>Alphaproteobacteria</taxon>
        <taxon>Sphingomonadales</taxon>
        <taxon>Sphingomonadaceae</taxon>
        <taxon>Sphingorhabdus</taxon>
    </lineage>
</organism>
<evidence type="ECO:0000256" key="1">
    <source>
        <dbReference type="ARBA" id="ARBA00001974"/>
    </source>
</evidence>
<dbReference type="RefSeq" id="WP_158900074.1">
    <property type="nucleotide sequence ID" value="NZ_CP035733.1"/>
</dbReference>
<dbReference type="GO" id="GO:0003995">
    <property type="term" value="F:acyl-CoA dehydrogenase activity"/>
    <property type="evidence" value="ECO:0007669"/>
    <property type="project" value="TreeGrafter"/>
</dbReference>
<name>A0A6I6L8K0_9SPHN</name>
<gene>
    <name evidence="8" type="ORF">EUU25_08465</name>
</gene>
<dbReference type="InterPro" id="IPR037069">
    <property type="entry name" value="AcylCoA_DH/ox_N_sf"/>
</dbReference>
<feature type="domain" description="Acyl-CoA dehydrogenase/oxidase C-terminal" evidence="6">
    <location>
        <begin position="221"/>
        <end position="337"/>
    </location>
</feature>
<keyword evidence="9" id="KW-1185">Reference proteome</keyword>
<dbReference type="PANTHER" id="PTHR43884:SF20">
    <property type="entry name" value="ACYL-COA DEHYDROGENASE FADE28"/>
    <property type="match status" value="1"/>
</dbReference>
<proteinExistence type="inferred from homology"/>
<dbReference type="Gene3D" id="1.10.540.10">
    <property type="entry name" value="Acyl-CoA dehydrogenase/oxidase, N-terminal domain"/>
    <property type="match status" value="1"/>
</dbReference>
<keyword evidence="5" id="KW-0560">Oxidoreductase</keyword>
<sequence length="357" mass="38120">MSDTIDLDLLDESFSELLATEWPRERSVAYAQSGGSMAVDLWQQISELGWTALTVPESFGGLGLGIDAASRLHRALGAVAAPVPMLGTTLTILLVAHAASDRQRAAWLPMLASGSMRPAFAQPSGGWLEIDDESVSGVIADILDAPCATHLVLNGRRRDKACWIVLPISASGLSVEAHPLNDTSRTLGTVTLSHVSIVEDAIVLQPEDRQVADLLVHSSCILLASDSLGIGEAVLALTIEYLKIREQFGKVIGSFQALKHRVADHKTALVGARELLAYASSLDPVDPAGLVHAISAKAHITRVVAEVARDCIQLHGGVGFTAEFQPHVFLKRAKLNEALYLTRNEALDRVADLLEAA</sequence>